<organism evidence="2 3">
    <name type="scientific">Photobacterium pectinilyticum</name>
    <dbReference type="NCBI Taxonomy" id="2906793"/>
    <lineage>
        <taxon>Bacteria</taxon>
        <taxon>Pseudomonadati</taxon>
        <taxon>Pseudomonadota</taxon>
        <taxon>Gammaproteobacteria</taxon>
        <taxon>Vibrionales</taxon>
        <taxon>Vibrionaceae</taxon>
        <taxon>Photobacterium</taxon>
    </lineage>
</organism>
<feature type="domain" description="DED" evidence="1">
    <location>
        <begin position="1"/>
        <end position="70"/>
    </location>
</feature>
<sequence>MNQNNNLPTKQFQLLIRLVNSNRKQSNKFFDKADNSFLTTNLRKLEALSGESKSSLQRLFKSLREKDLLRDGIVNAAGQPISMLNPSFLYRSSGWEKIFAQAMFHLGSHEGAVIWAQKCRTDYRLYDFTVFCLKKVNTEVIDFETGEVIPFEQPYLRVLSERDVMGWNGYTCSYSSTDRTKRRCVAA</sequence>
<proteinExistence type="predicted"/>
<comment type="caution">
    <text evidence="2">The sequence shown here is derived from an EMBL/GenBank/DDBJ whole genome shotgun (WGS) entry which is preliminary data.</text>
</comment>
<reference evidence="2 3" key="1">
    <citation type="submission" date="2022-07" db="EMBL/GenBank/DDBJ databases">
        <title>Photobacterium pectinilyticum sp. nov., a marine bacterium isolated from surface seawater of Qingdao offshore.</title>
        <authorList>
            <person name="Wang X."/>
        </authorList>
    </citation>
    <scope>NUCLEOTIDE SEQUENCE [LARGE SCALE GENOMIC DNA]</scope>
    <source>
        <strain evidence="2 3">ZSDE20</strain>
    </source>
</reference>
<dbReference type="InterPro" id="IPR001875">
    <property type="entry name" value="DED_dom"/>
</dbReference>
<evidence type="ECO:0000313" key="2">
    <source>
        <dbReference type="EMBL" id="MCQ1060845.1"/>
    </source>
</evidence>
<dbReference type="Proteomes" id="UP001524460">
    <property type="component" value="Unassembled WGS sequence"/>
</dbReference>
<name>A0ABT1N7W4_9GAMM</name>
<keyword evidence="3" id="KW-1185">Reference proteome</keyword>
<dbReference type="PROSITE" id="PS50168">
    <property type="entry name" value="DED"/>
    <property type="match status" value="1"/>
</dbReference>
<protein>
    <submittedName>
        <fullName evidence="2">MarR family transcriptional regulator</fullName>
    </submittedName>
</protein>
<dbReference type="EMBL" id="JANEYT010000092">
    <property type="protein sequence ID" value="MCQ1060845.1"/>
    <property type="molecule type" value="Genomic_DNA"/>
</dbReference>
<evidence type="ECO:0000313" key="3">
    <source>
        <dbReference type="Proteomes" id="UP001524460"/>
    </source>
</evidence>
<accession>A0ABT1N7W4</accession>
<dbReference type="RefSeq" id="WP_255044936.1">
    <property type="nucleotide sequence ID" value="NZ_JANEYT010000092.1"/>
</dbReference>
<gene>
    <name evidence="2" type="ORF">NHN17_22635</name>
</gene>
<evidence type="ECO:0000259" key="1">
    <source>
        <dbReference type="PROSITE" id="PS50168"/>
    </source>
</evidence>